<evidence type="ECO:0000313" key="3">
    <source>
        <dbReference type="Proteomes" id="UP000611640"/>
    </source>
</evidence>
<organism evidence="2 3">
    <name type="scientific">Actinocatenispora thailandica</name>
    <dbReference type="NCBI Taxonomy" id="227318"/>
    <lineage>
        <taxon>Bacteria</taxon>
        <taxon>Bacillati</taxon>
        <taxon>Actinomycetota</taxon>
        <taxon>Actinomycetes</taxon>
        <taxon>Micromonosporales</taxon>
        <taxon>Micromonosporaceae</taxon>
        <taxon>Actinocatenispora</taxon>
    </lineage>
</organism>
<accession>A0A7R7DW01</accession>
<gene>
    <name evidence="2" type="ORF">Athai_62720</name>
</gene>
<evidence type="ECO:0008006" key="4">
    <source>
        <dbReference type="Google" id="ProtNLM"/>
    </source>
</evidence>
<dbReference type="EMBL" id="AP023355">
    <property type="protein sequence ID" value="BCJ38769.1"/>
    <property type="molecule type" value="Genomic_DNA"/>
</dbReference>
<dbReference type="Proteomes" id="UP000611640">
    <property type="component" value="Chromosome"/>
</dbReference>
<name>A0A7R7DW01_9ACTN</name>
<keyword evidence="3" id="KW-1185">Reference proteome</keyword>
<reference evidence="2 3" key="1">
    <citation type="submission" date="2020-08" db="EMBL/GenBank/DDBJ databases">
        <title>Whole genome shotgun sequence of Actinocatenispora thailandica NBRC 105041.</title>
        <authorList>
            <person name="Komaki H."/>
            <person name="Tamura T."/>
        </authorList>
    </citation>
    <scope>NUCLEOTIDE SEQUENCE [LARGE SCALE GENOMIC DNA]</scope>
    <source>
        <strain evidence="2 3">NBRC 105041</strain>
    </source>
</reference>
<keyword evidence="1" id="KW-0812">Transmembrane</keyword>
<evidence type="ECO:0000256" key="1">
    <source>
        <dbReference type="SAM" id="Phobius"/>
    </source>
</evidence>
<keyword evidence="1" id="KW-0472">Membrane</keyword>
<dbReference type="KEGG" id="atl:Athai_62720"/>
<evidence type="ECO:0000313" key="2">
    <source>
        <dbReference type="EMBL" id="BCJ38769.1"/>
    </source>
</evidence>
<sequence>MDAATYAALLGTVLVLGAATLAGLAIYLLDRLTTRRHRPAPRLPDPYAEARALAARRRDPVVVRPAGSLAPSWRR</sequence>
<proteinExistence type="predicted"/>
<feature type="transmembrane region" description="Helical" evidence="1">
    <location>
        <begin position="6"/>
        <end position="29"/>
    </location>
</feature>
<dbReference type="AlphaFoldDB" id="A0A7R7DW01"/>
<dbReference type="RefSeq" id="WP_203964754.1">
    <property type="nucleotide sequence ID" value="NZ_AP023355.1"/>
</dbReference>
<keyword evidence="1" id="KW-1133">Transmembrane helix</keyword>
<protein>
    <recommendedName>
        <fullName evidence="4">Histidine kinase</fullName>
    </recommendedName>
</protein>